<keyword evidence="2" id="KW-0479">Metal-binding</keyword>
<dbReference type="CDD" id="cd07343">
    <property type="entry name" value="M48A_Zmpste24p_like"/>
    <property type="match status" value="1"/>
</dbReference>
<feature type="domain" description="CAAX prenyl protease 1 N-terminal" evidence="9">
    <location>
        <begin position="110"/>
        <end position="204"/>
    </location>
</feature>
<dbReference type="InterPro" id="IPR027057">
    <property type="entry name" value="CAXX_Prtase_1"/>
</dbReference>
<dbReference type="PANTHER" id="PTHR10120">
    <property type="entry name" value="CAAX PRENYL PROTEASE 1"/>
    <property type="match status" value="1"/>
</dbReference>
<reference evidence="10 11" key="1">
    <citation type="submission" date="2023-07" db="EMBL/GenBank/DDBJ databases">
        <title>Sequencing the genomes of 1000 actinobacteria strains.</title>
        <authorList>
            <person name="Klenk H.-P."/>
        </authorList>
    </citation>
    <scope>NUCLEOTIDE SEQUENCE [LARGE SCALE GENOMIC DNA]</scope>
    <source>
        <strain evidence="10 11">GD13</strain>
    </source>
</reference>
<keyword evidence="1 6" id="KW-0645">Protease</keyword>
<keyword evidence="3 6" id="KW-0378">Hydrolase</keyword>
<dbReference type="GO" id="GO:0016787">
    <property type="term" value="F:hydrolase activity"/>
    <property type="evidence" value="ECO:0007669"/>
    <property type="project" value="UniProtKB-KW"/>
</dbReference>
<protein>
    <submittedName>
        <fullName evidence="10">STE24 endopeptidase</fullName>
        <ecNumber evidence="10">3.4.24.84</ecNumber>
    </submittedName>
</protein>
<dbReference type="InterPro" id="IPR032456">
    <property type="entry name" value="Peptidase_M48_N"/>
</dbReference>
<accession>A0ABT9NT23</accession>
<feature type="transmembrane region" description="Helical" evidence="7">
    <location>
        <begin position="327"/>
        <end position="344"/>
    </location>
</feature>
<dbReference type="Pfam" id="PF01435">
    <property type="entry name" value="Peptidase_M48"/>
    <property type="match status" value="1"/>
</dbReference>
<dbReference type="Pfam" id="PF16491">
    <property type="entry name" value="Peptidase_M48_N"/>
    <property type="match status" value="1"/>
</dbReference>
<dbReference type="EMBL" id="JAUSQM010000001">
    <property type="protein sequence ID" value="MDP9823568.1"/>
    <property type="molecule type" value="Genomic_DNA"/>
</dbReference>
<evidence type="ECO:0000256" key="1">
    <source>
        <dbReference type="ARBA" id="ARBA00022670"/>
    </source>
</evidence>
<evidence type="ECO:0000256" key="4">
    <source>
        <dbReference type="ARBA" id="ARBA00022833"/>
    </source>
</evidence>
<evidence type="ECO:0000256" key="7">
    <source>
        <dbReference type="SAM" id="Phobius"/>
    </source>
</evidence>
<dbReference type="Gene3D" id="3.30.2010.10">
    <property type="entry name" value="Metalloproteases ('zincins'), catalytic domain"/>
    <property type="match status" value="1"/>
</dbReference>
<keyword evidence="4 6" id="KW-0862">Zinc</keyword>
<evidence type="ECO:0000256" key="5">
    <source>
        <dbReference type="ARBA" id="ARBA00023049"/>
    </source>
</evidence>
<feature type="transmembrane region" description="Helical" evidence="7">
    <location>
        <begin position="12"/>
        <end position="31"/>
    </location>
</feature>
<name>A0ABT9NT23_9ACTN</name>
<evidence type="ECO:0000313" key="11">
    <source>
        <dbReference type="Proteomes" id="UP001240447"/>
    </source>
</evidence>
<sequence length="433" mass="45870">MSPEDRSARRIAWVVTAVGGLAFIVAAWWWVPWGWVPGVRVEAADPSALFTAEQVARAEEYAGVRRVLGWVATAVSLAVAGWLALSRRGQSLARRGGGPWPVRVVLGTAIVLAIGRLVVLPVSAVIRQRNLDYGLSTQSWGGWATDVARGYGVDLVATTLALLALVGLARAFRRLWPLLVALGAGVLVLIGSFLYPVLIEPVFNDFSTMPDSPLRASILEIADREGVEIDDVLVADASRRTTTLNAYVSGFGDTRRVVVYDTLLDGLTEEQAEVVIAHELAHALHDDVLLGTSLGALGALAASGLLAAVLLAPGVRRRARVEGPGDPAVVALVLFAFAVGSFAASPVENGISRAIEARADVTSLEVTGATDAFVAMQHELSTRSLADPEPPAWSRWAFSSHPTALQRIGLLEALGLAWEFDPATDGSAASQKE</sequence>
<comment type="similarity">
    <text evidence="6">Belongs to the peptidase M48 family.</text>
</comment>
<keyword evidence="7" id="KW-0472">Membrane</keyword>
<keyword evidence="5 6" id="KW-0482">Metalloprotease</keyword>
<evidence type="ECO:0000256" key="2">
    <source>
        <dbReference type="ARBA" id="ARBA00022723"/>
    </source>
</evidence>
<dbReference type="InterPro" id="IPR001915">
    <property type="entry name" value="Peptidase_M48"/>
</dbReference>
<comment type="cofactor">
    <cofactor evidence="6">
        <name>Zn(2+)</name>
        <dbReference type="ChEBI" id="CHEBI:29105"/>
    </cofactor>
    <text evidence="6">Binds 1 zinc ion per subunit.</text>
</comment>
<feature type="domain" description="Peptidase M48" evidence="8">
    <location>
        <begin position="214"/>
        <end position="412"/>
    </location>
</feature>
<keyword evidence="7" id="KW-0812">Transmembrane</keyword>
<evidence type="ECO:0000256" key="3">
    <source>
        <dbReference type="ARBA" id="ARBA00022801"/>
    </source>
</evidence>
<feature type="transmembrane region" description="Helical" evidence="7">
    <location>
        <begin position="294"/>
        <end position="315"/>
    </location>
</feature>
<organism evidence="10 11">
    <name type="scientific">Nocardioides massiliensis</name>
    <dbReference type="NCBI Taxonomy" id="1325935"/>
    <lineage>
        <taxon>Bacteria</taxon>
        <taxon>Bacillati</taxon>
        <taxon>Actinomycetota</taxon>
        <taxon>Actinomycetes</taxon>
        <taxon>Propionibacteriales</taxon>
        <taxon>Nocardioidaceae</taxon>
        <taxon>Nocardioides</taxon>
    </lineage>
</organism>
<feature type="transmembrane region" description="Helical" evidence="7">
    <location>
        <begin position="147"/>
        <end position="168"/>
    </location>
</feature>
<feature type="transmembrane region" description="Helical" evidence="7">
    <location>
        <begin position="175"/>
        <end position="199"/>
    </location>
</feature>
<keyword evidence="7" id="KW-1133">Transmembrane helix</keyword>
<dbReference type="RefSeq" id="WP_306825314.1">
    <property type="nucleotide sequence ID" value="NZ_JAUSQM010000001.1"/>
</dbReference>
<evidence type="ECO:0000259" key="9">
    <source>
        <dbReference type="Pfam" id="PF16491"/>
    </source>
</evidence>
<feature type="transmembrane region" description="Helical" evidence="7">
    <location>
        <begin position="67"/>
        <end position="85"/>
    </location>
</feature>
<keyword evidence="11" id="KW-1185">Reference proteome</keyword>
<gene>
    <name evidence="10" type="ORF">J2S59_003377</name>
</gene>
<evidence type="ECO:0000256" key="6">
    <source>
        <dbReference type="RuleBase" id="RU003983"/>
    </source>
</evidence>
<dbReference type="EC" id="3.4.24.84" evidence="10"/>
<proteinExistence type="inferred from homology"/>
<evidence type="ECO:0000259" key="8">
    <source>
        <dbReference type="Pfam" id="PF01435"/>
    </source>
</evidence>
<dbReference type="Proteomes" id="UP001240447">
    <property type="component" value="Unassembled WGS sequence"/>
</dbReference>
<feature type="transmembrane region" description="Helical" evidence="7">
    <location>
        <begin position="105"/>
        <end position="127"/>
    </location>
</feature>
<evidence type="ECO:0000313" key="10">
    <source>
        <dbReference type="EMBL" id="MDP9823568.1"/>
    </source>
</evidence>
<comment type="caution">
    <text evidence="10">The sequence shown here is derived from an EMBL/GenBank/DDBJ whole genome shotgun (WGS) entry which is preliminary data.</text>
</comment>